<gene>
    <name evidence="3" type="primary">At1g06990_0</name>
    <name evidence="3" type="ORF">g.102844</name>
</gene>
<feature type="signal peptide" evidence="2">
    <location>
        <begin position="1"/>
        <end position="22"/>
    </location>
</feature>
<evidence type="ECO:0000256" key="1">
    <source>
        <dbReference type="ARBA" id="ARBA00022801"/>
    </source>
</evidence>
<accession>A0A1D1Y394</accession>
<protein>
    <submittedName>
        <fullName evidence="3">GDSL esterase/lipase At1g06990</fullName>
    </submittedName>
</protein>
<dbReference type="PANTHER" id="PTHR45648:SF99">
    <property type="entry name" value="OS02G0740400 PROTEIN"/>
    <property type="match status" value="1"/>
</dbReference>
<dbReference type="PANTHER" id="PTHR45648">
    <property type="entry name" value="GDSL LIPASE/ACYLHYDROLASE FAMILY PROTEIN (AFU_ORTHOLOGUE AFUA_4G14700)"/>
    <property type="match status" value="1"/>
</dbReference>
<sequence length="125" mass="13270">MTKFIMVPSLLLAISMAAISLAHPDVKPPPMFVFGDEFNDVGNNNYFAGARRADQPPNGIDFPGGVATGRFSNGYTIMDAIAQLMGFELSPRAFLSGPLTDDDIYKGINFASAGSGILGKVRLLA</sequence>
<evidence type="ECO:0000313" key="3">
    <source>
        <dbReference type="EMBL" id="JAT49096.1"/>
    </source>
</evidence>
<dbReference type="InterPro" id="IPR051058">
    <property type="entry name" value="GDSL_Est/Lipase"/>
</dbReference>
<feature type="chain" id="PRO_5008899906" evidence="2">
    <location>
        <begin position="23"/>
        <end position="125"/>
    </location>
</feature>
<dbReference type="AlphaFoldDB" id="A0A1D1Y394"/>
<proteinExistence type="predicted"/>
<dbReference type="Gene3D" id="3.40.50.1110">
    <property type="entry name" value="SGNH hydrolase"/>
    <property type="match status" value="1"/>
</dbReference>
<dbReference type="InterPro" id="IPR036514">
    <property type="entry name" value="SGNH_hydro_sf"/>
</dbReference>
<dbReference type="EMBL" id="GDJX01018840">
    <property type="protein sequence ID" value="JAT49096.1"/>
    <property type="molecule type" value="Transcribed_RNA"/>
</dbReference>
<organism evidence="3">
    <name type="scientific">Anthurium amnicola</name>
    <dbReference type="NCBI Taxonomy" id="1678845"/>
    <lineage>
        <taxon>Eukaryota</taxon>
        <taxon>Viridiplantae</taxon>
        <taxon>Streptophyta</taxon>
        <taxon>Embryophyta</taxon>
        <taxon>Tracheophyta</taxon>
        <taxon>Spermatophyta</taxon>
        <taxon>Magnoliopsida</taxon>
        <taxon>Liliopsida</taxon>
        <taxon>Araceae</taxon>
        <taxon>Pothoideae</taxon>
        <taxon>Potheae</taxon>
        <taxon>Anthurium</taxon>
    </lineage>
</organism>
<keyword evidence="2" id="KW-0732">Signal</keyword>
<name>A0A1D1Y394_9ARAE</name>
<reference evidence="3" key="1">
    <citation type="submission" date="2015-07" db="EMBL/GenBank/DDBJ databases">
        <title>Transcriptome Assembly of Anthurium amnicola.</title>
        <authorList>
            <person name="Suzuki J."/>
        </authorList>
    </citation>
    <scope>NUCLEOTIDE SEQUENCE</scope>
</reference>
<keyword evidence="1" id="KW-0378">Hydrolase</keyword>
<evidence type="ECO:0000256" key="2">
    <source>
        <dbReference type="SAM" id="SignalP"/>
    </source>
</evidence>
<dbReference type="GO" id="GO:0016787">
    <property type="term" value="F:hydrolase activity"/>
    <property type="evidence" value="ECO:0007669"/>
    <property type="project" value="UniProtKB-KW"/>
</dbReference>